<dbReference type="PANTHER" id="PTHR13992">
    <property type="entry name" value="NUCLEAR RECEPTOR CO-REPRESSOR RELATED NCOR"/>
    <property type="match status" value="1"/>
</dbReference>
<feature type="compositionally biased region" description="Low complexity" evidence="2">
    <location>
        <begin position="367"/>
        <end position="396"/>
    </location>
</feature>
<evidence type="ECO:0000313" key="6">
    <source>
        <dbReference type="Proteomes" id="UP000642973"/>
    </source>
</evidence>
<feature type="region of interest" description="Disordered" evidence="2">
    <location>
        <begin position="356"/>
        <end position="407"/>
    </location>
</feature>
<proteinExistence type="inferred from homology"/>
<dbReference type="Gene3D" id="1.10.10.60">
    <property type="entry name" value="Homeodomain-like"/>
    <property type="match status" value="1"/>
</dbReference>
<gene>
    <name evidence="5" type="primary">Ncor2</name>
    <name evidence="5" type="ORF">CALVIR_R15095</name>
</gene>
<dbReference type="InterPro" id="IPR051571">
    <property type="entry name" value="N-CoR_corepressor"/>
</dbReference>
<comment type="caution">
    <text evidence="5">The sequence shown here is derived from an EMBL/GenBank/DDBJ whole genome shotgun (WGS) entry which is preliminary data.</text>
</comment>
<evidence type="ECO:0000259" key="4">
    <source>
        <dbReference type="PROSITE" id="PS51294"/>
    </source>
</evidence>
<feature type="compositionally biased region" description="Basic and acidic residues" evidence="2">
    <location>
        <begin position="189"/>
        <end position="227"/>
    </location>
</feature>
<dbReference type="AlphaFoldDB" id="A0A851C754"/>
<name>A0A851C754_CALVR</name>
<feature type="non-terminal residue" evidence="5">
    <location>
        <position position="668"/>
    </location>
</feature>
<dbReference type="Proteomes" id="UP000642973">
    <property type="component" value="Unassembled WGS sequence"/>
</dbReference>
<evidence type="ECO:0000313" key="5">
    <source>
        <dbReference type="EMBL" id="NWI52392.1"/>
    </source>
</evidence>
<feature type="compositionally biased region" description="Pro residues" evidence="2">
    <location>
        <begin position="146"/>
        <end position="174"/>
    </location>
</feature>
<feature type="compositionally biased region" description="Polar residues" evidence="2">
    <location>
        <begin position="293"/>
        <end position="305"/>
    </location>
</feature>
<dbReference type="EMBL" id="WEIV01009068">
    <property type="protein sequence ID" value="NWI52392.1"/>
    <property type="molecule type" value="Genomic_DNA"/>
</dbReference>
<comment type="similarity">
    <text evidence="1">Belongs to the N-CoR nuclear receptor corepressors family.</text>
</comment>
<dbReference type="Pfam" id="PF00249">
    <property type="entry name" value="Myb_DNA-binding"/>
    <property type="match status" value="1"/>
</dbReference>
<evidence type="ECO:0000256" key="2">
    <source>
        <dbReference type="SAM" id="MobiDB-lite"/>
    </source>
</evidence>
<feature type="domain" description="SANT" evidence="3">
    <location>
        <begin position="1"/>
        <end position="36"/>
    </location>
</feature>
<protein>
    <submittedName>
        <fullName evidence="5">NCOR2 protein</fullName>
    </submittedName>
</protein>
<feature type="non-terminal residue" evidence="5">
    <location>
        <position position="1"/>
    </location>
</feature>
<evidence type="ECO:0000259" key="3">
    <source>
        <dbReference type="PROSITE" id="PS51293"/>
    </source>
</evidence>
<dbReference type="GO" id="GO:0003714">
    <property type="term" value="F:transcription corepressor activity"/>
    <property type="evidence" value="ECO:0007669"/>
    <property type="project" value="TreeGrafter"/>
</dbReference>
<dbReference type="GO" id="GO:0032991">
    <property type="term" value="C:protein-containing complex"/>
    <property type="evidence" value="ECO:0007669"/>
    <property type="project" value="UniProtKB-ARBA"/>
</dbReference>
<dbReference type="PROSITE" id="PS51293">
    <property type="entry name" value="SANT"/>
    <property type="match status" value="1"/>
</dbReference>
<accession>A0A851C754</accession>
<evidence type="ECO:0000256" key="1">
    <source>
        <dbReference type="ARBA" id="ARBA00010097"/>
    </source>
</evidence>
<feature type="compositionally biased region" description="Basic and acidic residues" evidence="2">
    <location>
        <begin position="242"/>
        <end position="251"/>
    </location>
</feature>
<dbReference type="GO" id="GO:0005654">
    <property type="term" value="C:nucleoplasm"/>
    <property type="evidence" value="ECO:0007669"/>
    <property type="project" value="UniProtKB-ARBA"/>
</dbReference>
<sequence length="668" mass="71585">GLLEHGRNWSAIARMVGSKTVSQCKNFYFNYKKRQNLDEILQQHKLKMEKERNAKRKKKKGAAVQNKEATFPPAAEDEEMEVSGTSGNEEEMAEEAEAAVNNSSDTESIPSPRPEAKEGGESGAKAPPGPGGDAGAEPAVKWEEAPTPPNAPSAPPANPAPAASPPPEAAPEPPSSEEKVPEDLVVDVVKTEEPEEKVSEEPCKSEVKKEESEETQEKDKGNDKKVESSVSSTGTAGAEGTPKAEKKESHKSSKGSGANPDSDSSATCSADEMDEQDAVDKSRLLSPRPSLLNTTSDTRLNSSPQKPLDLKQLKQRAAAIPPIISKGFSEGILQSGSVKLQVPPHALALYQQQITKAHESAREDMPPSKLSQSQQQQPEKEQQQPSSSPRGKSRSPTVGDKEEKSMHFSSIAEAQKLSAESMAASCWPPVLSYPRDVIKTSPQAEPHLFQYNSPGNLTNICVFLTGHPIPLNLHESSRSGLQRLASISNPPPLISSTKHSSVLERPVGSISQGMPIQLHTPFSSEHAKVPVGSITMGLPLTMDPKKLVPFPGVKQEQLSPRNQASQPESLVLQPSQEGSILRGTSLSSASGGSITKGTPTSRPPPELPITYRGSITHGTPAEVLYKGTITRIVGEYSPSRAEKAREDAVPKGHVIYEGKKGHVLSYEG</sequence>
<dbReference type="GO" id="GO:0000122">
    <property type="term" value="P:negative regulation of transcription by RNA polymerase II"/>
    <property type="evidence" value="ECO:0007669"/>
    <property type="project" value="TreeGrafter"/>
</dbReference>
<reference evidence="5" key="1">
    <citation type="submission" date="2019-10" db="EMBL/GenBank/DDBJ databases">
        <title>Bird 10,000 Genomes (B10K) Project - Family phase.</title>
        <authorList>
            <person name="Zhang G."/>
        </authorList>
    </citation>
    <scope>NUCLEOTIDE SEQUENCE</scope>
    <source>
        <strain evidence="5">B10K-DU-002-55</strain>
        <tissue evidence="5">Muscle</tissue>
    </source>
</reference>
<dbReference type="CDD" id="cd00167">
    <property type="entry name" value="SANT"/>
    <property type="match status" value="1"/>
</dbReference>
<feature type="compositionally biased region" description="Polar residues" evidence="2">
    <location>
        <begin position="100"/>
        <end position="109"/>
    </location>
</feature>
<dbReference type="InterPro" id="IPR017930">
    <property type="entry name" value="Myb_dom"/>
</dbReference>
<feature type="compositionally biased region" description="Polar residues" evidence="2">
    <location>
        <begin position="556"/>
        <end position="600"/>
    </location>
</feature>
<dbReference type="PANTHER" id="PTHR13992:SF21">
    <property type="entry name" value="NUCLEAR RECEPTOR COREPRESSOR 2"/>
    <property type="match status" value="1"/>
</dbReference>
<keyword evidence="6" id="KW-1185">Reference proteome</keyword>
<feature type="region of interest" description="Disordered" evidence="2">
    <location>
        <begin position="556"/>
        <end position="606"/>
    </location>
</feature>
<feature type="compositionally biased region" description="Polar residues" evidence="2">
    <location>
        <begin position="259"/>
        <end position="268"/>
    </location>
</feature>
<feature type="region of interest" description="Disordered" evidence="2">
    <location>
        <begin position="49"/>
        <end position="314"/>
    </location>
</feature>
<dbReference type="SUPFAM" id="SSF46689">
    <property type="entry name" value="Homeodomain-like"/>
    <property type="match status" value="1"/>
</dbReference>
<dbReference type="InterPro" id="IPR009057">
    <property type="entry name" value="Homeodomain-like_sf"/>
</dbReference>
<dbReference type="PROSITE" id="PS51294">
    <property type="entry name" value="HTH_MYB"/>
    <property type="match status" value="1"/>
</dbReference>
<dbReference type="InterPro" id="IPR001005">
    <property type="entry name" value="SANT/Myb"/>
</dbReference>
<feature type="compositionally biased region" description="Basic and acidic residues" evidence="2">
    <location>
        <begin position="356"/>
        <end position="366"/>
    </location>
</feature>
<feature type="compositionally biased region" description="Acidic residues" evidence="2">
    <location>
        <begin position="88"/>
        <end position="97"/>
    </location>
</feature>
<feature type="domain" description="HTH myb-type" evidence="4">
    <location>
        <begin position="1"/>
        <end position="36"/>
    </location>
</feature>
<dbReference type="GO" id="GO:0000785">
    <property type="term" value="C:chromatin"/>
    <property type="evidence" value="ECO:0007669"/>
    <property type="project" value="TreeGrafter"/>
</dbReference>
<dbReference type="InterPro" id="IPR017884">
    <property type="entry name" value="SANT_dom"/>
</dbReference>
<organism evidence="5 6">
    <name type="scientific">Calyptomena viridis</name>
    <name type="common">Lesser green broadbill</name>
    <dbReference type="NCBI Taxonomy" id="135972"/>
    <lineage>
        <taxon>Eukaryota</taxon>
        <taxon>Metazoa</taxon>
        <taxon>Chordata</taxon>
        <taxon>Craniata</taxon>
        <taxon>Vertebrata</taxon>
        <taxon>Euteleostomi</taxon>
        <taxon>Archelosauria</taxon>
        <taxon>Archosauria</taxon>
        <taxon>Dinosauria</taxon>
        <taxon>Saurischia</taxon>
        <taxon>Theropoda</taxon>
        <taxon>Coelurosauria</taxon>
        <taxon>Aves</taxon>
        <taxon>Neognathae</taxon>
        <taxon>Neoaves</taxon>
        <taxon>Telluraves</taxon>
        <taxon>Australaves</taxon>
        <taxon>Passeriformes</taxon>
        <taxon>Eurylaimidae</taxon>
        <taxon>Calyptomena</taxon>
    </lineage>
</organism>